<evidence type="ECO:0000256" key="8">
    <source>
        <dbReference type="SAM" id="Phobius"/>
    </source>
</evidence>
<evidence type="ECO:0000256" key="9">
    <source>
        <dbReference type="SAM" id="SignalP"/>
    </source>
</evidence>
<accession>A0A1B7TIQ0</accession>
<keyword evidence="12" id="KW-1185">Reference proteome</keyword>
<proteinExistence type="inferred from homology"/>
<keyword evidence="3 7" id="KW-0812">Transmembrane</keyword>
<organism evidence="11 12">
    <name type="scientific">Hanseniaspora valbyensis NRRL Y-1626</name>
    <dbReference type="NCBI Taxonomy" id="766949"/>
    <lineage>
        <taxon>Eukaryota</taxon>
        <taxon>Fungi</taxon>
        <taxon>Dikarya</taxon>
        <taxon>Ascomycota</taxon>
        <taxon>Saccharomycotina</taxon>
        <taxon>Saccharomycetes</taxon>
        <taxon>Saccharomycodales</taxon>
        <taxon>Saccharomycodaceae</taxon>
        <taxon>Hanseniaspora</taxon>
    </lineage>
</organism>
<evidence type="ECO:0000259" key="10">
    <source>
        <dbReference type="PROSITE" id="PS50866"/>
    </source>
</evidence>
<gene>
    <name evidence="11" type="ORF">HANVADRAFT_93529</name>
</gene>
<dbReference type="InterPro" id="IPR009038">
    <property type="entry name" value="GOLD_dom"/>
</dbReference>
<feature type="signal peptide" evidence="9">
    <location>
        <begin position="1"/>
        <end position="20"/>
    </location>
</feature>
<keyword evidence="6 8" id="KW-0472">Membrane</keyword>
<dbReference type="SMART" id="SM01190">
    <property type="entry name" value="EMP24_GP25L"/>
    <property type="match status" value="1"/>
</dbReference>
<evidence type="ECO:0000256" key="6">
    <source>
        <dbReference type="ARBA" id="ARBA00023136"/>
    </source>
</evidence>
<dbReference type="OrthoDB" id="759142at2759"/>
<evidence type="ECO:0000256" key="3">
    <source>
        <dbReference type="ARBA" id="ARBA00022692"/>
    </source>
</evidence>
<feature type="transmembrane region" description="Helical" evidence="8">
    <location>
        <begin position="194"/>
        <end position="214"/>
    </location>
</feature>
<name>A0A1B7TIQ0_9ASCO</name>
<comment type="subcellular location">
    <subcellularLocation>
        <location evidence="1 7">Membrane</location>
        <topology evidence="1 7">Single-pass type I membrane protein</topology>
    </subcellularLocation>
</comment>
<dbReference type="AlphaFoldDB" id="A0A1B7TIQ0"/>
<evidence type="ECO:0000313" key="12">
    <source>
        <dbReference type="Proteomes" id="UP000092321"/>
    </source>
</evidence>
<dbReference type="GO" id="GO:0005737">
    <property type="term" value="C:cytoplasm"/>
    <property type="evidence" value="ECO:0007669"/>
    <property type="project" value="GOC"/>
</dbReference>
<evidence type="ECO:0000256" key="1">
    <source>
        <dbReference type="ARBA" id="ARBA00004479"/>
    </source>
</evidence>
<keyword evidence="4 9" id="KW-0732">Signal</keyword>
<evidence type="ECO:0000313" key="11">
    <source>
        <dbReference type="EMBL" id="OBA28630.1"/>
    </source>
</evidence>
<comment type="similarity">
    <text evidence="2 7">Belongs to the EMP24/GP25L family.</text>
</comment>
<feature type="chain" id="PRO_5008598787" description="GOLD domain-containing protein" evidence="9">
    <location>
        <begin position="21"/>
        <end position="224"/>
    </location>
</feature>
<evidence type="ECO:0000256" key="4">
    <source>
        <dbReference type="ARBA" id="ARBA00022729"/>
    </source>
</evidence>
<protein>
    <recommendedName>
        <fullName evidence="10">GOLD domain-containing protein</fullName>
    </recommendedName>
</protein>
<comment type="caution">
    <text evidence="11">The sequence shown here is derived from an EMBL/GenBank/DDBJ whole genome shotgun (WGS) entry which is preliminary data.</text>
</comment>
<dbReference type="Pfam" id="PF01105">
    <property type="entry name" value="EMP24_GP25L"/>
    <property type="match status" value="1"/>
</dbReference>
<dbReference type="PANTHER" id="PTHR22811">
    <property type="entry name" value="TRANSMEMBRANE EMP24 DOMAIN-CONTAINING PROTEIN"/>
    <property type="match status" value="1"/>
</dbReference>
<dbReference type="InterPro" id="IPR015720">
    <property type="entry name" value="Emp24-like"/>
</dbReference>
<evidence type="ECO:0000256" key="5">
    <source>
        <dbReference type="ARBA" id="ARBA00022989"/>
    </source>
</evidence>
<sequence length="224" mass="25907">MKFTTFIPLFLTSLFCLASGLRFDLEESREPYCIRDFASPGQLVVVDITTDEANSGKEAQLDIFIKDTAGNEYRKKKDIYGEVKVVFTCPDNGIVAFDVCFVHTVPLGSSNNNRRNRNARSTQTTRFVELDIEIGSQARDWNKIQAVEKLKPIEVELRRIEELTDEIVDELQFLKVREERLRDTNESTNKRVKFFSISIIILLLILGAWQVSYLRNYFKSKHII</sequence>
<dbReference type="GO" id="GO:0006888">
    <property type="term" value="P:endoplasmic reticulum to Golgi vesicle-mediated transport"/>
    <property type="evidence" value="ECO:0007669"/>
    <property type="project" value="UniProtKB-ARBA"/>
</dbReference>
<dbReference type="PROSITE" id="PS50866">
    <property type="entry name" value="GOLD"/>
    <property type="match status" value="1"/>
</dbReference>
<evidence type="ECO:0000256" key="7">
    <source>
        <dbReference type="RuleBase" id="RU003827"/>
    </source>
</evidence>
<dbReference type="EMBL" id="LXPE01000003">
    <property type="protein sequence ID" value="OBA28630.1"/>
    <property type="molecule type" value="Genomic_DNA"/>
</dbReference>
<evidence type="ECO:0000256" key="2">
    <source>
        <dbReference type="ARBA" id="ARBA00007104"/>
    </source>
</evidence>
<keyword evidence="5 8" id="KW-1133">Transmembrane helix</keyword>
<reference evidence="12" key="1">
    <citation type="journal article" date="2016" name="Proc. Natl. Acad. Sci. U.S.A.">
        <title>Comparative genomics of biotechnologically important yeasts.</title>
        <authorList>
            <person name="Riley R."/>
            <person name="Haridas S."/>
            <person name="Wolfe K.H."/>
            <person name="Lopes M.R."/>
            <person name="Hittinger C.T."/>
            <person name="Goeker M."/>
            <person name="Salamov A.A."/>
            <person name="Wisecaver J.H."/>
            <person name="Long T.M."/>
            <person name="Calvey C.H."/>
            <person name="Aerts A.L."/>
            <person name="Barry K.W."/>
            <person name="Choi C."/>
            <person name="Clum A."/>
            <person name="Coughlan A.Y."/>
            <person name="Deshpande S."/>
            <person name="Douglass A.P."/>
            <person name="Hanson S.J."/>
            <person name="Klenk H.-P."/>
            <person name="LaButti K.M."/>
            <person name="Lapidus A."/>
            <person name="Lindquist E.A."/>
            <person name="Lipzen A.M."/>
            <person name="Meier-Kolthoff J.P."/>
            <person name="Ohm R.A."/>
            <person name="Otillar R.P."/>
            <person name="Pangilinan J.L."/>
            <person name="Peng Y."/>
            <person name="Rokas A."/>
            <person name="Rosa C.A."/>
            <person name="Scheuner C."/>
            <person name="Sibirny A.A."/>
            <person name="Slot J.C."/>
            <person name="Stielow J.B."/>
            <person name="Sun H."/>
            <person name="Kurtzman C.P."/>
            <person name="Blackwell M."/>
            <person name="Grigoriev I.V."/>
            <person name="Jeffries T.W."/>
        </authorList>
    </citation>
    <scope>NUCLEOTIDE SEQUENCE [LARGE SCALE GENOMIC DNA]</scope>
    <source>
        <strain evidence="12">NRRL Y-1626</strain>
    </source>
</reference>
<dbReference type="GO" id="GO:0016020">
    <property type="term" value="C:membrane"/>
    <property type="evidence" value="ECO:0007669"/>
    <property type="project" value="UniProtKB-SubCell"/>
</dbReference>
<feature type="domain" description="GOLD" evidence="10">
    <location>
        <begin position="31"/>
        <end position="134"/>
    </location>
</feature>
<dbReference type="Proteomes" id="UP000092321">
    <property type="component" value="Unassembled WGS sequence"/>
</dbReference>